<keyword evidence="6" id="KW-1185">Reference proteome</keyword>
<dbReference type="GO" id="GO:0042866">
    <property type="term" value="P:pyruvate biosynthetic process"/>
    <property type="evidence" value="ECO:0007669"/>
    <property type="project" value="UniProtKB-UniRule"/>
</dbReference>
<dbReference type="SUPFAM" id="SSF64288">
    <property type="entry name" value="Chorismate lyase-like"/>
    <property type="match status" value="1"/>
</dbReference>
<comment type="similarity">
    <text evidence="4">Belongs to the UbiC family.</text>
</comment>
<feature type="binding site" evidence="4">
    <location>
        <position position="76"/>
    </location>
    <ligand>
        <name>substrate</name>
    </ligand>
</feature>
<dbReference type="Pfam" id="PF04345">
    <property type="entry name" value="Chor_lyase"/>
    <property type="match status" value="1"/>
</dbReference>
<dbReference type="PANTHER" id="PTHR38683:SF1">
    <property type="entry name" value="CHORISMATE PYRUVATE-LYASE"/>
    <property type="match status" value="1"/>
</dbReference>
<dbReference type="EC" id="4.1.3.40" evidence="4"/>
<dbReference type="GO" id="GO:0005829">
    <property type="term" value="C:cytosol"/>
    <property type="evidence" value="ECO:0007669"/>
    <property type="project" value="TreeGrafter"/>
</dbReference>
<protein>
    <recommendedName>
        <fullName evidence="4">Probable chorismate pyruvate-lyase</fullName>
        <shortName evidence="4">CL</shortName>
        <shortName evidence="4">CPL</shortName>
        <ecNumber evidence="4">4.1.3.40</ecNumber>
    </recommendedName>
</protein>
<dbReference type="KEGG" id="psym:J1N51_09510"/>
<evidence type="ECO:0000256" key="1">
    <source>
        <dbReference type="ARBA" id="ARBA00022490"/>
    </source>
</evidence>
<evidence type="ECO:0000256" key="4">
    <source>
        <dbReference type="HAMAP-Rule" id="MF_01632"/>
    </source>
</evidence>
<dbReference type="GO" id="GO:0006744">
    <property type="term" value="P:ubiquinone biosynthetic process"/>
    <property type="evidence" value="ECO:0007669"/>
    <property type="project" value="UniProtKB-UniRule"/>
</dbReference>
<comment type="caution">
    <text evidence="4">Lacks conserved residue(s) required for the propagation of feature annotation.</text>
</comment>
<proteinExistence type="inferred from homology"/>
<keyword evidence="3 4" id="KW-0456">Lyase</keyword>
<organism evidence="5 6">
    <name type="scientific">Psychrosphaera ytuae</name>
    <dbReference type="NCBI Taxonomy" id="2820710"/>
    <lineage>
        <taxon>Bacteria</taxon>
        <taxon>Pseudomonadati</taxon>
        <taxon>Pseudomonadota</taxon>
        <taxon>Gammaproteobacteria</taxon>
        <taxon>Alteromonadales</taxon>
        <taxon>Pseudoalteromonadaceae</taxon>
        <taxon>Psychrosphaera</taxon>
    </lineage>
</organism>
<feature type="binding site" evidence="4">
    <location>
        <position position="114"/>
    </location>
    <ligand>
        <name>substrate</name>
    </ligand>
</feature>
<evidence type="ECO:0000313" key="6">
    <source>
        <dbReference type="Proteomes" id="UP000682739"/>
    </source>
</evidence>
<dbReference type="RefSeq" id="WP_208830751.1">
    <property type="nucleotide sequence ID" value="NZ_CP072110.1"/>
</dbReference>
<dbReference type="AlphaFoldDB" id="A0A975D9G4"/>
<evidence type="ECO:0000256" key="2">
    <source>
        <dbReference type="ARBA" id="ARBA00022688"/>
    </source>
</evidence>
<dbReference type="HAMAP" id="MF_01632">
    <property type="entry name" value="UbiC"/>
    <property type="match status" value="1"/>
</dbReference>
<keyword evidence="1 4" id="KW-0963">Cytoplasm</keyword>
<comment type="catalytic activity">
    <reaction evidence="4">
        <text>chorismate = 4-hydroxybenzoate + pyruvate</text>
        <dbReference type="Rhea" id="RHEA:16505"/>
        <dbReference type="ChEBI" id="CHEBI:15361"/>
        <dbReference type="ChEBI" id="CHEBI:17879"/>
        <dbReference type="ChEBI" id="CHEBI:29748"/>
        <dbReference type="EC" id="4.1.3.40"/>
    </reaction>
</comment>
<dbReference type="InterPro" id="IPR028978">
    <property type="entry name" value="Chorismate_lyase_/UTRA_dom_sf"/>
</dbReference>
<evidence type="ECO:0000313" key="5">
    <source>
        <dbReference type="EMBL" id="QTH62991.1"/>
    </source>
</evidence>
<evidence type="ECO:0000256" key="3">
    <source>
        <dbReference type="ARBA" id="ARBA00023239"/>
    </source>
</evidence>
<dbReference type="EMBL" id="CP072110">
    <property type="protein sequence ID" value="QTH62991.1"/>
    <property type="molecule type" value="Genomic_DNA"/>
</dbReference>
<dbReference type="GO" id="GO:0008813">
    <property type="term" value="F:chorismate lyase activity"/>
    <property type="evidence" value="ECO:0007669"/>
    <property type="project" value="UniProtKB-UniRule"/>
</dbReference>
<feature type="binding site" evidence="4">
    <location>
        <position position="174"/>
    </location>
    <ligand>
        <name>substrate</name>
    </ligand>
</feature>
<sequence>MFPLALPVNWSLAHTHHVLAQFPKLKDWVCCESSLTVRVKELGVSFSVEVLNQSETVLTLEQQQTLKTTDRDALIREVVLKQGNTPLIYAQTLMPHSTILGSEERLAHLGNQSLGQVLFQTKGASRGDIECTEVTHDSDLATFIENHLKQPMHAPVFIRRSLFSLNNKPLLVNECFLPALTEAL</sequence>
<dbReference type="Proteomes" id="UP000682739">
    <property type="component" value="Chromosome"/>
</dbReference>
<dbReference type="Gene3D" id="3.40.1410.10">
    <property type="entry name" value="Chorismate lyase-like"/>
    <property type="match status" value="1"/>
</dbReference>
<keyword evidence="4" id="KW-0670">Pyruvate</keyword>
<accession>A0A975D9G4</accession>
<comment type="function">
    <text evidence="4">Removes the pyruvyl group from chorismate, with concomitant aromatization of the ring, to provide 4-hydroxybenzoate (4HB) for the ubiquinone pathway.</text>
</comment>
<comment type="pathway">
    <text evidence="4">Cofactor biosynthesis; ubiquinone biosynthesis.</text>
</comment>
<dbReference type="PANTHER" id="PTHR38683">
    <property type="entry name" value="CHORISMATE PYRUVATE-LYASE"/>
    <property type="match status" value="1"/>
</dbReference>
<comment type="subcellular location">
    <subcellularLocation>
        <location evidence="4">Cytoplasm</location>
    </subcellularLocation>
</comment>
<gene>
    <name evidence="4" type="primary">ubiC</name>
    <name evidence="5" type="ORF">J1N51_09510</name>
</gene>
<name>A0A975D9G4_9GAMM</name>
<keyword evidence="2 4" id="KW-0831">Ubiquinone biosynthesis</keyword>
<dbReference type="InterPro" id="IPR007440">
    <property type="entry name" value="Chorismate--pyruvate_lyase"/>
</dbReference>
<reference evidence="5" key="1">
    <citation type="submission" date="2021-03" db="EMBL/GenBank/DDBJ databases">
        <title>Description of Psychrosphaera ytuae sp. nov. isolated from deep sea sediment of South China Sea.</title>
        <authorList>
            <person name="Zhang J."/>
            <person name="Xu X.-D."/>
        </authorList>
    </citation>
    <scope>NUCLEOTIDE SEQUENCE</scope>
    <source>
        <strain evidence="5">MTZ26</strain>
    </source>
</reference>